<dbReference type="RefSeq" id="WP_244720574.1">
    <property type="nucleotide sequence ID" value="NZ_CP095072.1"/>
</dbReference>
<dbReference type="Gene3D" id="3.40.50.300">
    <property type="entry name" value="P-loop containing nucleotide triphosphate hydrolases"/>
    <property type="match status" value="1"/>
</dbReference>
<dbReference type="EMBL" id="CP095072">
    <property type="protein sequence ID" value="UOQ49077.1"/>
    <property type="molecule type" value="Genomic_DNA"/>
</dbReference>
<protein>
    <recommendedName>
        <fullName evidence="3">Sulfotransferase family protein</fullName>
    </recommendedName>
</protein>
<gene>
    <name evidence="1" type="ORF">MUN88_02745</name>
</gene>
<accession>A0ABY4EYU4</accession>
<dbReference type="InterPro" id="IPR027417">
    <property type="entry name" value="P-loop_NTPase"/>
</dbReference>
<organism evidence="1 2">
    <name type="scientific">Gracilibacillus caseinilyticus</name>
    <dbReference type="NCBI Taxonomy" id="2932256"/>
    <lineage>
        <taxon>Bacteria</taxon>
        <taxon>Bacillati</taxon>
        <taxon>Bacillota</taxon>
        <taxon>Bacilli</taxon>
        <taxon>Bacillales</taxon>
        <taxon>Bacillaceae</taxon>
        <taxon>Gracilibacillus</taxon>
    </lineage>
</organism>
<dbReference type="SUPFAM" id="SSF52540">
    <property type="entry name" value="P-loop containing nucleoside triphosphate hydrolases"/>
    <property type="match status" value="1"/>
</dbReference>
<keyword evidence="2" id="KW-1185">Reference proteome</keyword>
<sequence length="203" mass="23951">MKKKKFLVLGHPRSGTGFTAELLRQFGYNVGHESMGVDGISSWMFAVDEYQVFIDPKIRRPDFDFDYIIMCVRNPVDMISSVYYTENLSPFSLNFRKKYVNLDGLNNIEVAVKSVLEWYRLIELQRPHLKLRIDRDPELKLHAFLKRFVNPQTAPIPKLGKVNTRKHNELSLEVIIEHCNPALREELEVFCHLYEYRLSFNRQ</sequence>
<name>A0ABY4EYU4_9BACI</name>
<evidence type="ECO:0008006" key="3">
    <source>
        <dbReference type="Google" id="ProtNLM"/>
    </source>
</evidence>
<evidence type="ECO:0000313" key="2">
    <source>
        <dbReference type="Proteomes" id="UP000831782"/>
    </source>
</evidence>
<proteinExistence type="predicted"/>
<evidence type="ECO:0000313" key="1">
    <source>
        <dbReference type="EMBL" id="UOQ49077.1"/>
    </source>
</evidence>
<reference evidence="1 2" key="1">
    <citation type="submission" date="2022-04" db="EMBL/GenBank/DDBJ databases">
        <title>Gracilibacillus sp. isolated from saltern.</title>
        <authorList>
            <person name="Won M."/>
            <person name="Lee C.-M."/>
            <person name="Woen H.-Y."/>
            <person name="Kwon S.-W."/>
        </authorList>
    </citation>
    <scope>NUCLEOTIDE SEQUENCE [LARGE SCALE GENOMIC DNA]</scope>
    <source>
        <strain evidence="1 2">SSWR10-1</strain>
    </source>
</reference>
<dbReference type="Proteomes" id="UP000831782">
    <property type="component" value="Chromosome"/>
</dbReference>